<evidence type="ECO:0000313" key="4">
    <source>
        <dbReference type="Proteomes" id="UP000298050"/>
    </source>
</evidence>
<dbReference type="RefSeq" id="WP_135440742.1">
    <property type="nucleotide sequence ID" value="NZ_SRLE01000001.1"/>
</dbReference>
<comment type="caution">
    <text evidence="3">The sequence shown here is derived from an EMBL/GenBank/DDBJ whole genome shotgun (WGS) entry which is preliminary data.</text>
</comment>
<feature type="region of interest" description="Disordered" evidence="1">
    <location>
        <begin position="274"/>
        <end position="311"/>
    </location>
</feature>
<dbReference type="EMBL" id="SRLE01000001">
    <property type="protein sequence ID" value="TGD76165.1"/>
    <property type="molecule type" value="Genomic_DNA"/>
</dbReference>
<feature type="region of interest" description="Disordered" evidence="1">
    <location>
        <begin position="67"/>
        <end position="90"/>
    </location>
</feature>
<feature type="compositionally biased region" description="Low complexity" evidence="1">
    <location>
        <begin position="14"/>
        <end position="31"/>
    </location>
</feature>
<organism evidence="3 4">
    <name type="scientific">Mangrovimicrobium sediminis</name>
    <dbReference type="NCBI Taxonomy" id="2562682"/>
    <lineage>
        <taxon>Bacteria</taxon>
        <taxon>Pseudomonadati</taxon>
        <taxon>Pseudomonadota</taxon>
        <taxon>Gammaproteobacteria</taxon>
        <taxon>Cellvibrionales</taxon>
        <taxon>Halieaceae</taxon>
        <taxon>Mangrovimicrobium</taxon>
    </lineage>
</organism>
<dbReference type="AlphaFoldDB" id="A0A4Z0MA42"/>
<feature type="compositionally biased region" description="Low complexity" evidence="1">
    <location>
        <begin position="67"/>
        <end position="78"/>
    </location>
</feature>
<dbReference type="Pfam" id="PF13699">
    <property type="entry name" value="eCIS_core"/>
    <property type="match status" value="1"/>
</dbReference>
<accession>A0A4Z0MA42</accession>
<feature type="region of interest" description="Disordered" evidence="1">
    <location>
        <begin position="1"/>
        <end position="52"/>
    </location>
</feature>
<name>A0A4Z0MA42_9GAMM</name>
<evidence type="ECO:0000259" key="2">
    <source>
        <dbReference type="Pfam" id="PF13699"/>
    </source>
</evidence>
<feature type="domain" description="eCIS core" evidence="2">
    <location>
        <begin position="88"/>
        <end position="161"/>
    </location>
</feature>
<dbReference type="Proteomes" id="UP000298050">
    <property type="component" value="Unassembled WGS sequence"/>
</dbReference>
<feature type="compositionally biased region" description="Polar residues" evidence="1">
    <location>
        <begin position="278"/>
        <end position="292"/>
    </location>
</feature>
<evidence type="ECO:0000256" key="1">
    <source>
        <dbReference type="SAM" id="MobiDB-lite"/>
    </source>
</evidence>
<keyword evidence="4" id="KW-1185">Reference proteome</keyword>
<dbReference type="InterPro" id="IPR025295">
    <property type="entry name" value="eCIS_core_dom"/>
</dbReference>
<reference evidence="3 4" key="1">
    <citation type="submission" date="2019-04" db="EMBL/GenBank/DDBJ databases">
        <title>Taxonomy of novel Haliea sp. from mangrove soil of West Coast of India.</title>
        <authorList>
            <person name="Verma A."/>
            <person name="Kumar P."/>
            <person name="Krishnamurthi S."/>
        </authorList>
    </citation>
    <scope>NUCLEOTIDE SEQUENCE [LARGE SCALE GENOMIC DNA]</scope>
    <source>
        <strain evidence="3 4">SAOS-164</strain>
    </source>
</reference>
<evidence type="ECO:0000313" key="3">
    <source>
        <dbReference type="EMBL" id="TGD76165.1"/>
    </source>
</evidence>
<gene>
    <name evidence="3" type="ORF">E4634_01050</name>
</gene>
<sequence>MQRSKSRSPAQPTGRPVARRAVALRLGPGRLQDAGNQALQRRHNLSTPGDADERRADRLAAHALRTGAGSAAGGSAAARTPVTGQGQPLPASVLGDMEARFGEDFSGVRYRDDSAAHHEARSLDARAFTRGQTISFSAGQFAPHTPQGRELLAHELAHVAAAGDPQRVYRETWDVDDSAGTVERGISVQLIFENTWTDWWNNTGWTESRKATFRSNFESSIENTFNNSGMVLNPPASAVDVLPPAIIASGYRPLVDISLVGDGETSVSEDWEVDVSSNPTGEFRTSSSNRSYGTLDEADNTPIEKEGAPSNVEQIPSVHEFGHFIGLMHPGYNMDEDEWSPGAGSEYGHSGTDEHGHAVHGPTDLMGTGMGLRPFYFDEWAQAVDRHIAELRRERSWEEFQRSIDRFIGGDREMGDFPVPDGATRFG</sequence>
<protein>
    <submittedName>
        <fullName evidence="3">DUF4157 domain-containing protein</fullName>
    </submittedName>
</protein>
<dbReference type="OrthoDB" id="292792at2"/>
<proteinExistence type="predicted"/>